<dbReference type="OrthoDB" id="5124197at2"/>
<dbReference type="RefSeq" id="WP_131900942.1">
    <property type="nucleotide sequence ID" value="NZ_SMKZ01000064.1"/>
</dbReference>
<gene>
    <name evidence="2" type="ORF">E1269_28285</name>
</gene>
<dbReference type="EMBL" id="SMKZ01000064">
    <property type="protein sequence ID" value="TDD98905.1"/>
    <property type="molecule type" value="Genomic_DNA"/>
</dbReference>
<evidence type="ECO:0000313" key="2">
    <source>
        <dbReference type="EMBL" id="TDD98905.1"/>
    </source>
</evidence>
<dbReference type="AlphaFoldDB" id="A0A4R5CGS2"/>
<reference evidence="2 3" key="1">
    <citation type="submission" date="2019-03" db="EMBL/GenBank/DDBJ databases">
        <title>Draft genome sequences of novel Actinobacteria.</title>
        <authorList>
            <person name="Sahin N."/>
            <person name="Ay H."/>
            <person name="Saygin H."/>
        </authorList>
    </citation>
    <scope>NUCLEOTIDE SEQUENCE [LARGE SCALE GENOMIC DNA]</scope>
    <source>
        <strain evidence="2 3">5K138</strain>
    </source>
</reference>
<evidence type="ECO:0000313" key="3">
    <source>
        <dbReference type="Proteomes" id="UP000294739"/>
    </source>
</evidence>
<keyword evidence="3" id="KW-1185">Reference proteome</keyword>
<proteinExistence type="predicted"/>
<sequence>MASQIEQRRKSLGGQIAQNTRWGHHEKAQEARRELHFLNAEEYIKNLVDSFPPLTPEQRDRLADLLRGA</sequence>
<organism evidence="2 3">
    <name type="scientific">Jiangella asiatica</name>
    <dbReference type="NCBI Taxonomy" id="2530372"/>
    <lineage>
        <taxon>Bacteria</taxon>
        <taxon>Bacillati</taxon>
        <taxon>Actinomycetota</taxon>
        <taxon>Actinomycetes</taxon>
        <taxon>Jiangellales</taxon>
        <taxon>Jiangellaceae</taxon>
        <taxon>Jiangella</taxon>
    </lineage>
</organism>
<evidence type="ECO:0000256" key="1">
    <source>
        <dbReference type="SAM" id="MobiDB-lite"/>
    </source>
</evidence>
<dbReference type="InParanoid" id="A0A4R5CGS2"/>
<dbReference type="Proteomes" id="UP000294739">
    <property type="component" value="Unassembled WGS sequence"/>
</dbReference>
<protein>
    <submittedName>
        <fullName evidence="2">Uncharacterized protein</fullName>
    </submittedName>
</protein>
<comment type="caution">
    <text evidence="2">The sequence shown here is derived from an EMBL/GenBank/DDBJ whole genome shotgun (WGS) entry which is preliminary data.</text>
</comment>
<feature type="region of interest" description="Disordered" evidence="1">
    <location>
        <begin position="1"/>
        <end position="28"/>
    </location>
</feature>
<accession>A0A4R5CGS2</accession>
<name>A0A4R5CGS2_9ACTN</name>